<reference evidence="6" key="1">
    <citation type="submission" date="2025-08" db="UniProtKB">
        <authorList>
            <consortium name="Ensembl"/>
        </authorList>
    </citation>
    <scope>IDENTIFICATION</scope>
</reference>
<dbReference type="GO" id="GO:0046475">
    <property type="term" value="P:glycerophospholipid catabolic process"/>
    <property type="evidence" value="ECO:0007669"/>
    <property type="project" value="TreeGrafter"/>
</dbReference>
<reference evidence="6" key="2">
    <citation type="submission" date="2025-09" db="UniProtKB">
        <authorList>
            <consortium name="Ensembl"/>
        </authorList>
    </citation>
    <scope>IDENTIFICATION</scope>
</reference>
<dbReference type="Proteomes" id="UP000694402">
    <property type="component" value="Unassembled WGS sequence"/>
</dbReference>
<dbReference type="PANTHER" id="PTHR12988">
    <property type="entry name" value="SPHINGOMYELIN PHOSPHODIESTERASE 4"/>
    <property type="match status" value="1"/>
</dbReference>
<protein>
    <recommendedName>
        <fullName evidence="8">Sphingomyelin phosphodiesterase 4</fullName>
    </recommendedName>
</protein>
<sequence>MLFGLIQELCVIFPWMVERVVGSLDGSTVGWSLSSLQAHSSDYSNVLEFLQPSGPMLKLVYKLQAEDYNFEIQVANLPVSFQHTVQSHLKLLVPSYIVGNIILFYTNCSEKKILFNHVYFALVDAYFKHFLPTEGSPHSDVKGTLTSHIPRCCIASLHLSVNLQVSVITEEHILVVRQLVKHMHALSGKTKLDQSDILPSAHSETYLSEDFKRVVTSEYVQRLYLLLLHCFKQWPMETSFRAVLETWLSYIQPWRYQKHVYSENKEKWASFIQENILMYTRLFSFFLKRFAHVDLVNVDNATMVFRMTKVFAQTSLPELIENGEKLLLHQGPLLPSTLMASQVQLTEIAALPKTHINNKKLQMFGVEMRAEVLKLVQRLMQAQQTAKTTLDPPANVSVGQFLCSWKRLILKTNSESGGNDMTKSDMKTVELLKKTVDHLNQVFNLNTGHLSQMMMNMGSVEESKQLPDCIHSENGLILTDLGRMQIINGLRRFDIEYQGDPQLQPVRSYENAVLVQLMFWIATLINNKLEGHMNDLCSQQNLLGRLGQHYLITSTVKGRFPRSTVTQQSQDDYHLRPRLTLRTFASYRTLLILLLLYSLGSLFSISPLFSTCLILMLSFLYGLCMTVYVGK</sequence>
<dbReference type="AlphaFoldDB" id="A0A8C8HC02"/>
<proteinExistence type="predicted"/>
<dbReference type="GeneTree" id="ENSGT00390000006044"/>
<keyword evidence="7" id="KW-1185">Reference proteome</keyword>
<gene>
    <name evidence="6" type="primary">LOC112249489</name>
</gene>
<accession>A0A8C8HC02</accession>
<dbReference type="PANTHER" id="PTHR12988:SF6">
    <property type="entry name" value="SPHINGOMYELIN PHOSPHODIESTERASE 4"/>
    <property type="match status" value="1"/>
</dbReference>
<evidence type="ECO:0000256" key="4">
    <source>
        <dbReference type="ARBA" id="ARBA00023136"/>
    </source>
</evidence>
<evidence type="ECO:0000313" key="7">
    <source>
        <dbReference type="Proteomes" id="UP000694402"/>
    </source>
</evidence>
<evidence type="ECO:0000256" key="3">
    <source>
        <dbReference type="ARBA" id="ARBA00022989"/>
    </source>
</evidence>
<evidence type="ECO:0000313" key="6">
    <source>
        <dbReference type="Ensembl" id="ENSOTSP00005062304.1"/>
    </source>
</evidence>
<dbReference type="GO" id="GO:0006685">
    <property type="term" value="P:sphingomyelin catabolic process"/>
    <property type="evidence" value="ECO:0007669"/>
    <property type="project" value="TreeGrafter"/>
</dbReference>
<name>A0A8C8HC02_ONCTS</name>
<dbReference type="GO" id="GO:0016020">
    <property type="term" value="C:membrane"/>
    <property type="evidence" value="ECO:0007669"/>
    <property type="project" value="UniProtKB-SubCell"/>
</dbReference>
<dbReference type="GO" id="GO:0050290">
    <property type="term" value="F:sphingomyelin phosphodiesterase D activity"/>
    <property type="evidence" value="ECO:0007669"/>
    <property type="project" value="InterPro"/>
</dbReference>
<evidence type="ECO:0000256" key="5">
    <source>
        <dbReference type="SAM" id="Phobius"/>
    </source>
</evidence>
<dbReference type="Pfam" id="PF14724">
    <property type="entry name" value="mit_SMPDase"/>
    <property type="match status" value="2"/>
</dbReference>
<evidence type="ECO:0000256" key="2">
    <source>
        <dbReference type="ARBA" id="ARBA00022692"/>
    </source>
</evidence>
<dbReference type="GO" id="GO:0046513">
    <property type="term" value="P:ceramide biosynthetic process"/>
    <property type="evidence" value="ECO:0007669"/>
    <property type="project" value="TreeGrafter"/>
</dbReference>
<feature type="transmembrane region" description="Helical" evidence="5">
    <location>
        <begin position="608"/>
        <end position="629"/>
    </location>
</feature>
<feature type="transmembrane region" description="Helical" evidence="5">
    <location>
        <begin position="585"/>
        <end position="602"/>
    </location>
</feature>
<dbReference type="InterPro" id="IPR024129">
    <property type="entry name" value="Sphingomy_SMPD4"/>
</dbReference>
<dbReference type="Ensembl" id="ENSOTST00005067768.2">
    <property type="protein sequence ID" value="ENSOTSP00005062304.1"/>
    <property type="gene ID" value="ENSOTSG00005029847.2"/>
</dbReference>
<comment type="subcellular location">
    <subcellularLocation>
        <location evidence="1">Membrane</location>
        <topology evidence="1">Single-pass membrane protein</topology>
    </subcellularLocation>
</comment>
<keyword evidence="2 5" id="KW-0812">Transmembrane</keyword>
<keyword evidence="3 5" id="KW-1133">Transmembrane helix</keyword>
<keyword evidence="4 5" id="KW-0472">Membrane</keyword>
<evidence type="ECO:0008006" key="8">
    <source>
        <dbReference type="Google" id="ProtNLM"/>
    </source>
</evidence>
<evidence type="ECO:0000256" key="1">
    <source>
        <dbReference type="ARBA" id="ARBA00004167"/>
    </source>
</evidence>
<organism evidence="6 7">
    <name type="scientific">Oncorhynchus tshawytscha</name>
    <name type="common">Chinook salmon</name>
    <name type="synonym">Salmo tshawytscha</name>
    <dbReference type="NCBI Taxonomy" id="74940"/>
    <lineage>
        <taxon>Eukaryota</taxon>
        <taxon>Metazoa</taxon>
        <taxon>Chordata</taxon>
        <taxon>Craniata</taxon>
        <taxon>Vertebrata</taxon>
        <taxon>Euteleostomi</taxon>
        <taxon>Actinopterygii</taxon>
        <taxon>Neopterygii</taxon>
        <taxon>Teleostei</taxon>
        <taxon>Protacanthopterygii</taxon>
        <taxon>Salmoniformes</taxon>
        <taxon>Salmonidae</taxon>
        <taxon>Salmoninae</taxon>
        <taxon>Oncorhynchus</taxon>
    </lineage>
</organism>